<dbReference type="Proteomes" id="UP000077202">
    <property type="component" value="Unassembled WGS sequence"/>
</dbReference>
<accession>A0A176W886</accession>
<keyword evidence="1" id="KW-0732">Signal</keyword>
<dbReference type="PANTHER" id="PTHR35567:SF1">
    <property type="entry name" value="CONSERVED FUNGAL PROTEIN (AFU_ORTHOLOGUE AFUA_1G14230)"/>
    <property type="match status" value="1"/>
</dbReference>
<dbReference type="AlphaFoldDB" id="A0A176W886"/>
<gene>
    <name evidence="2" type="ORF">AXG93_684s1090</name>
</gene>
<reference evidence="2" key="1">
    <citation type="submission" date="2016-03" db="EMBL/GenBank/DDBJ databases">
        <title>Mechanisms controlling the formation of the plant cell surface in tip-growing cells are functionally conserved among land plants.</title>
        <authorList>
            <person name="Honkanen S."/>
            <person name="Jones V.A."/>
            <person name="Morieri G."/>
            <person name="Champion C."/>
            <person name="Hetherington A.J."/>
            <person name="Kelly S."/>
            <person name="Saint-Marcoux D."/>
            <person name="Proust H."/>
            <person name="Prescott H."/>
            <person name="Dolan L."/>
        </authorList>
    </citation>
    <scope>NUCLEOTIDE SEQUENCE [LARGE SCALE GENOMIC DNA]</scope>
    <source>
        <tissue evidence="2">Whole gametophyte</tissue>
    </source>
</reference>
<dbReference type="EMBL" id="LVLJ01001645">
    <property type="protein sequence ID" value="OAE28831.1"/>
    <property type="molecule type" value="Genomic_DNA"/>
</dbReference>
<dbReference type="PANTHER" id="PTHR35567">
    <property type="entry name" value="MALATE DEHYDROGENASE (AFU_ORTHOLOGUE AFUA_2G13800)"/>
    <property type="match status" value="1"/>
</dbReference>
<feature type="chain" id="PRO_5008052327" evidence="1">
    <location>
        <begin position="25"/>
        <end position="193"/>
    </location>
</feature>
<evidence type="ECO:0000256" key="1">
    <source>
        <dbReference type="SAM" id="SignalP"/>
    </source>
</evidence>
<proteinExistence type="predicted"/>
<sequence>MTSSSALVSLLSLLAALMISVAQGACTTLLTTEDAQYVFVPKGLDPGLYPPQGNVPIAQLFAVGAQHYTANGTAWVLTNATADLFNSRFEKVGVHFYLPQVDPMGGQPSWKTTSPPSLVTAKRLFTVQVHTNSIAWALLKATSSEDSCGLFGDVTYVQRLFTLNGLPPSTAPTKINATFSSSYTSFYVFYKQL</sequence>
<protein>
    <submittedName>
        <fullName evidence="2">Uncharacterized protein</fullName>
    </submittedName>
</protein>
<keyword evidence="3" id="KW-1185">Reference proteome</keyword>
<organism evidence="2 3">
    <name type="scientific">Marchantia polymorpha subsp. ruderalis</name>
    <dbReference type="NCBI Taxonomy" id="1480154"/>
    <lineage>
        <taxon>Eukaryota</taxon>
        <taxon>Viridiplantae</taxon>
        <taxon>Streptophyta</taxon>
        <taxon>Embryophyta</taxon>
        <taxon>Marchantiophyta</taxon>
        <taxon>Marchantiopsida</taxon>
        <taxon>Marchantiidae</taxon>
        <taxon>Marchantiales</taxon>
        <taxon>Marchantiaceae</taxon>
        <taxon>Marchantia</taxon>
    </lineage>
</organism>
<dbReference type="Pfam" id="PF11937">
    <property type="entry name" value="DUF3455"/>
    <property type="match status" value="1"/>
</dbReference>
<comment type="caution">
    <text evidence="2">The sequence shown here is derived from an EMBL/GenBank/DDBJ whole genome shotgun (WGS) entry which is preliminary data.</text>
</comment>
<evidence type="ECO:0000313" key="2">
    <source>
        <dbReference type="EMBL" id="OAE28831.1"/>
    </source>
</evidence>
<feature type="signal peptide" evidence="1">
    <location>
        <begin position="1"/>
        <end position="24"/>
    </location>
</feature>
<dbReference type="InterPro" id="IPR021851">
    <property type="entry name" value="DUF3455"/>
</dbReference>
<name>A0A176W886_MARPO</name>
<evidence type="ECO:0000313" key="3">
    <source>
        <dbReference type="Proteomes" id="UP000077202"/>
    </source>
</evidence>